<dbReference type="EC" id="1.17.1.4" evidence="3"/>
<accession>A0ABM8V3A6</accession>
<dbReference type="RefSeq" id="WP_213484187.1">
    <property type="nucleotide sequence ID" value="NZ_CAJRAY010000038.1"/>
</dbReference>
<proteinExistence type="predicted"/>
<protein>
    <submittedName>
        <fullName evidence="3">Xanthine dehydrogenase subunit A PucA, molybdopterin recruitment factor</fullName>
        <ecNumber evidence="3">1.17.1.4</ecNumber>
    </submittedName>
</protein>
<sequence>MDDWALLRAASEPSFSGALATVASAAGHAYRKAGAAMLLHADGRRTGCISPGCLEDDLQQRAERLAGRRTHELITYNLHPDEDPIWGSELGCGGVITVLLEPVEGGLRRSLRAAWSRVRAGEAVRLVRRMAGGTIRHAVVPLAAGAGDAAAEPDELPASVFLPRPRLILFGAGADAPPICDAAARIGFRVTVADWREPLLRPERFPLAESFAAGPGGVGLADALGIGAGDYVLLCSHHLRHDRGMLEAVLPRKPVYVGVLGSRKRAAALLDGLPADGRVRAPVGLPIGAVGPAEIAVSIAAELTAVRSVQRAMLGKEAADDANAGHLPGGGQRIAAGACETCG</sequence>
<name>A0ABM8V3A6_THEXY</name>
<reference evidence="3 4" key="1">
    <citation type="submission" date="2021-04" db="EMBL/GenBank/DDBJ databases">
        <authorList>
            <person name="Rakotoarivonina H."/>
        </authorList>
    </citation>
    <scope>NUCLEOTIDE SEQUENCE [LARGE SCALE GENOMIC DNA]</scope>
    <source>
        <strain evidence="3 4">XE</strain>
    </source>
</reference>
<comment type="caution">
    <text evidence="3">The sequence shown here is derived from an EMBL/GenBank/DDBJ whole genome shotgun (WGS) entry which is preliminary data.</text>
</comment>
<gene>
    <name evidence="3" type="primary">txxe 1119-pucA</name>
    <name evidence="3" type="ORF">TXXE_08230</name>
</gene>
<evidence type="ECO:0000259" key="2">
    <source>
        <dbReference type="Pfam" id="PF13478"/>
    </source>
</evidence>
<keyword evidence="4" id="KW-1185">Reference proteome</keyword>
<organism evidence="3 4">
    <name type="scientific">Thermobacillus xylanilyticus</name>
    <dbReference type="NCBI Taxonomy" id="76633"/>
    <lineage>
        <taxon>Bacteria</taxon>
        <taxon>Bacillati</taxon>
        <taxon>Bacillota</taxon>
        <taxon>Bacilli</taxon>
        <taxon>Bacillales</taxon>
        <taxon>Paenibacillaceae</taxon>
        <taxon>Thermobacillus</taxon>
    </lineage>
</organism>
<feature type="domain" description="XdhC Rossmann" evidence="2">
    <location>
        <begin position="167"/>
        <end position="303"/>
    </location>
</feature>
<dbReference type="EMBL" id="CAJRAY010000038">
    <property type="protein sequence ID" value="CAG5084844.1"/>
    <property type="molecule type" value="Genomic_DNA"/>
</dbReference>
<feature type="domain" description="XdhC- CoxI" evidence="1">
    <location>
        <begin position="17"/>
        <end position="76"/>
    </location>
</feature>
<evidence type="ECO:0000313" key="3">
    <source>
        <dbReference type="EMBL" id="CAG5084844.1"/>
    </source>
</evidence>
<evidence type="ECO:0000259" key="1">
    <source>
        <dbReference type="Pfam" id="PF02625"/>
    </source>
</evidence>
<dbReference type="Pfam" id="PF13478">
    <property type="entry name" value="XdhC_C"/>
    <property type="match status" value="1"/>
</dbReference>
<dbReference type="Gene3D" id="3.40.50.720">
    <property type="entry name" value="NAD(P)-binding Rossmann-like Domain"/>
    <property type="match status" value="1"/>
</dbReference>
<keyword evidence="3" id="KW-0560">Oxidoreductase</keyword>
<dbReference type="InterPro" id="IPR027051">
    <property type="entry name" value="XdhC_Rossmann_dom"/>
</dbReference>
<dbReference type="PANTHER" id="PTHR30388">
    <property type="entry name" value="ALDEHYDE OXIDOREDUCTASE MOLYBDENUM COFACTOR ASSEMBLY PROTEIN"/>
    <property type="match status" value="1"/>
</dbReference>
<dbReference type="InterPro" id="IPR052698">
    <property type="entry name" value="MoCofactor_Util/Proc"/>
</dbReference>
<dbReference type="Proteomes" id="UP000681526">
    <property type="component" value="Unassembled WGS sequence"/>
</dbReference>
<dbReference type="Pfam" id="PF02625">
    <property type="entry name" value="XdhC_CoxI"/>
    <property type="match status" value="1"/>
</dbReference>
<dbReference type="GO" id="GO:0004854">
    <property type="term" value="F:xanthine dehydrogenase activity"/>
    <property type="evidence" value="ECO:0007669"/>
    <property type="project" value="UniProtKB-EC"/>
</dbReference>
<evidence type="ECO:0000313" key="4">
    <source>
        <dbReference type="Proteomes" id="UP000681526"/>
    </source>
</evidence>
<dbReference type="PANTHER" id="PTHR30388:SF6">
    <property type="entry name" value="XANTHINE DEHYDROGENASE SUBUNIT A-RELATED"/>
    <property type="match status" value="1"/>
</dbReference>
<dbReference type="InterPro" id="IPR003777">
    <property type="entry name" value="XdhC_CoxI"/>
</dbReference>